<dbReference type="Proteomes" id="UP001281761">
    <property type="component" value="Unassembled WGS sequence"/>
</dbReference>
<sequence length="74" mass="8236">MVDGCCELNGLISFQAPTLDESAPAHQIYLYFVVSVAHAMEEEGKLDKILEDIRETVDQLDITDFIPLATFFAS</sequence>
<reference evidence="1 2" key="1">
    <citation type="journal article" date="2022" name="bioRxiv">
        <title>Genomics of Preaxostyla Flagellates Illuminates Evolutionary Transitions and the Path Towards Mitochondrial Loss.</title>
        <authorList>
            <person name="Novak L.V.F."/>
            <person name="Treitli S.C."/>
            <person name="Pyrih J."/>
            <person name="Halakuc P."/>
            <person name="Pipaliya S.V."/>
            <person name="Vacek V."/>
            <person name="Brzon O."/>
            <person name="Soukal P."/>
            <person name="Eme L."/>
            <person name="Dacks J.B."/>
            <person name="Karnkowska A."/>
            <person name="Elias M."/>
            <person name="Hampl V."/>
        </authorList>
    </citation>
    <scope>NUCLEOTIDE SEQUENCE [LARGE SCALE GENOMIC DNA]</scope>
    <source>
        <strain evidence="1">NAU3</strain>
        <tissue evidence="1">Gut</tissue>
    </source>
</reference>
<evidence type="ECO:0000313" key="2">
    <source>
        <dbReference type="Proteomes" id="UP001281761"/>
    </source>
</evidence>
<name>A0ABQ9YH39_9EUKA</name>
<dbReference type="EMBL" id="JARBJD010000008">
    <property type="protein sequence ID" value="KAK2963038.1"/>
    <property type="molecule type" value="Genomic_DNA"/>
</dbReference>
<protein>
    <submittedName>
        <fullName evidence="1">Uncharacterized protein</fullName>
    </submittedName>
</protein>
<gene>
    <name evidence="1" type="ORF">BLNAU_2061</name>
</gene>
<comment type="caution">
    <text evidence="1">The sequence shown here is derived from an EMBL/GenBank/DDBJ whole genome shotgun (WGS) entry which is preliminary data.</text>
</comment>
<keyword evidence="2" id="KW-1185">Reference proteome</keyword>
<evidence type="ECO:0000313" key="1">
    <source>
        <dbReference type="EMBL" id="KAK2963038.1"/>
    </source>
</evidence>
<accession>A0ABQ9YH39</accession>
<organism evidence="1 2">
    <name type="scientific">Blattamonas nauphoetae</name>
    <dbReference type="NCBI Taxonomy" id="2049346"/>
    <lineage>
        <taxon>Eukaryota</taxon>
        <taxon>Metamonada</taxon>
        <taxon>Preaxostyla</taxon>
        <taxon>Oxymonadida</taxon>
        <taxon>Blattamonas</taxon>
    </lineage>
</organism>
<proteinExistence type="predicted"/>